<evidence type="ECO:0000256" key="1">
    <source>
        <dbReference type="ARBA" id="ARBA00004123"/>
    </source>
</evidence>
<dbReference type="GO" id="GO:0005634">
    <property type="term" value="C:nucleus"/>
    <property type="evidence" value="ECO:0007669"/>
    <property type="project" value="UniProtKB-SubCell"/>
</dbReference>
<feature type="domain" description="Zn(2)-C6 fungal-type" evidence="10">
    <location>
        <begin position="20"/>
        <end position="52"/>
    </location>
</feature>
<dbReference type="SUPFAM" id="SSF57701">
    <property type="entry name" value="Zn2/Cys6 DNA-binding domain"/>
    <property type="match status" value="1"/>
</dbReference>
<dbReference type="InterPro" id="IPR007219">
    <property type="entry name" value="XnlR_reg_dom"/>
</dbReference>
<feature type="coiled-coil region" evidence="8">
    <location>
        <begin position="66"/>
        <end position="93"/>
    </location>
</feature>
<dbReference type="Pfam" id="PF00172">
    <property type="entry name" value="Zn_clus"/>
    <property type="match status" value="1"/>
</dbReference>
<evidence type="ECO:0000256" key="9">
    <source>
        <dbReference type="SAM" id="MobiDB-lite"/>
    </source>
</evidence>
<dbReference type="InterPro" id="IPR052202">
    <property type="entry name" value="Yeast_MetPath_Reg"/>
</dbReference>
<dbReference type="SMART" id="SM00906">
    <property type="entry name" value="Fungal_trans"/>
    <property type="match status" value="1"/>
</dbReference>
<reference evidence="12" key="1">
    <citation type="journal article" date="2023" name="Mol. Phylogenet. Evol.">
        <title>Genome-scale phylogeny and comparative genomics of the fungal order Sordariales.</title>
        <authorList>
            <person name="Hensen N."/>
            <person name="Bonometti L."/>
            <person name="Westerberg I."/>
            <person name="Brannstrom I.O."/>
            <person name="Guillou S."/>
            <person name="Cros-Aarteil S."/>
            <person name="Calhoun S."/>
            <person name="Haridas S."/>
            <person name="Kuo A."/>
            <person name="Mondo S."/>
            <person name="Pangilinan J."/>
            <person name="Riley R."/>
            <person name="LaButti K."/>
            <person name="Andreopoulos B."/>
            <person name="Lipzen A."/>
            <person name="Chen C."/>
            <person name="Yan M."/>
            <person name="Daum C."/>
            <person name="Ng V."/>
            <person name="Clum A."/>
            <person name="Steindorff A."/>
            <person name="Ohm R.A."/>
            <person name="Martin F."/>
            <person name="Silar P."/>
            <person name="Natvig D.O."/>
            <person name="Lalanne C."/>
            <person name="Gautier V."/>
            <person name="Ament-Velasquez S.L."/>
            <person name="Kruys A."/>
            <person name="Hutchinson M.I."/>
            <person name="Powell A.J."/>
            <person name="Barry K."/>
            <person name="Miller A.N."/>
            <person name="Grigoriev I.V."/>
            <person name="Debuchy R."/>
            <person name="Gladieux P."/>
            <person name="Hiltunen Thoren M."/>
            <person name="Johannesson H."/>
        </authorList>
    </citation>
    <scope>NUCLEOTIDE SEQUENCE [LARGE SCALE GENOMIC DNA]</scope>
    <source>
        <strain evidence="12">CBS 340.73</strain>
    </source>
</reference>
<evidence type="ECO:0000313" key="12">
    <source>
        <dbReference type="Proteomes" id="UP001303473"/>
    </source>
</evidence>
<evidence type="ECO:0000256" key="3">
    <source>
        <dbReference type="ARBA" id="ARBA00022833"/>
    </source>
</evidence>
<dbReference type="GO" id="GO:0006351">
    <property type="term" value="P:DNA-templated transcription"/>
    <property type="evidence" value="ECO:0007669"/>
    <property type="project" value="InterPro"/>
</dbReference>
<dbReference type="PANTHER" id="PTHR47782">
    <property type="entry name" value="ZN(II)2CYS6 TRANSCRIPTION FACTOR (EUROFUNG)-RELATED"/>
    <property type="match status" value="1"/>
</dbReference>
<comment type="caution">
    <text evidence="11">The sequence shown here is derived from an EMBL/GenBank/DDBJ whole genome shotgun (WGS) entry which is preliminary data.</text>
</comment>
<comment type="subcellular location">
    <subcellularLocation>
        <location evidence="1">Nucleus</location>
    </subcellularLocation>
</comment>
<dbReference type="InterPro" id="IPR001138">
    <property type="entry name" value="Zn2Cys6_DnaBD"/>
</dbReference>
<evidence type="ECO:0000256" key="7">
    <source>
        <dbReference type="ARBA" id="ARBA00023242"/>
    </source>
</evidence>
<organism evidence="11 12">
    <name type="scientific">Diplogelasinospora grovesii</name>
    <dbReference type="NCBI Taxonomy" id="303347"/>
    <lineage>
        <taxon>Eukaryota</taxon>
        <taxon>Fungi</taxon>
        <taxon>Dikarya</taxon>
        <taxon>Ascomycota</taxon>
        <taxon>Pezizomycotina</taxon>
        <taxon>Sordariomycetes</taxon>
        <taxon>Sordariomycetidae</taxon>
        <taxon>Sordariales</taxon>
        <taxon>Diplogelasinosporaceae</taxon>
        <taxon>Diplogelasinospora</taxon>
    </lineage>
</organism>
<dbReference type="Pfam" id="PF04082">
    <property type="entry name" value="Fungal_trans"/>
    <property type="match status" value="1"/>
</dbReference>
<name>A0AAN6S345_9PEZI</name>
<feature type="region of interest" description="Disordered" evidence="9">
    <location>
        <begin position="534"/>
        <end position="556"/>
    </location>
</feature>
<dbReference type="GO" id="GO:0045944">
    <property type="term" value="P:positive regulation of transcription by RNA polymerase II"/>
    <property type="evidence" value="ECO:0007669"/>
    <property type="project" value="TreeGrafter"/>
</dbReference>
<dbReference type="CDD" id="cd12148">
    <property type="entry name" value="fungal_TF_MHR"/>
    <property type="match status" value="1"/>
</dbReference>
<feature type="compositionally biased region" description="Pro residues" evidence="9">
    <location>
        <begin position="534"/>
        <end position="547"/>
    </location>
</feature>
<evidence type="ECO:0000256" key="6">
    <source>
        <dbReference type="ARBA" id="ARBA00023163"/>
    </source>
</evidence>
<feature type="region of interest" description="Disordered" evidence="9">
    <location>
        <begin position="617"/>
        <end position="639"/>
    </location>
</feature>
<sequence length="657" mass="73633">MSRPSFSDNPVLKVSRPVSACSRCRSAKVKCDGKLPACTACEKAGRENECSAANDQFARGKERSYVAALELRIERLQRRLEFAKSRKASISLHEAEAPPTVDPSRRDSLAAIRAAIHRKAARSRENSDINALVSDFGYLCINATTRDFEPSVTNMTFARLVLAASAENAMPEPKSTDLPPKQMAYDLVHYYMTNIYALYPAFPSTAIFALLEALYREDEHPARSSEYWLFWMVLAIASSAQSRSMDDDYYLKGVECVGRALPYADRALMPGYITQIQSLLLLTQYSMLDPAHLDAWYLVGFTCRAVIDLGFHQDPPQTQPLDKDKDTLEARRRTFYCVYALDRAISMVHARAFSFTDDSISVELPSASRTLLPSSGGGPLSGLPSDDPSLLLFKLRRLQSHWYQTLFKCDPAEPLPDANSFIWQQFLQMREWRDGLSASLPLGALGMFELELRYSYVYCLTPSERGPRLTTYDRVLIFEHAIAYMDRIYRIATADKNISFYTYHDALKVYFMGSQFVAVLRDAGDVLLSGSSVPMPPPIPGKAPPPRLPERLDRAAGGDNVDRSLYCLERVALTLKRYGERWDSAVGLMNSFDIISAGVIEQLKARRNARDTAASQVEQAHNQQSVPPHQGQQAPGQQEVRWVDVDVAKIIRNGGQI</sequence>
<protein>
    <submittedName>
        <fullName evidence="11">Fungal-specific transcription factor domain-containing protein</fullName>
    </submittedName>
</protein>
<gene>
    <name evidence="11" type="ORF">QBC46DRAFT_161267</name>
</gene>
<evidence type="ECO:0000259" key="10">
    <source>
        <dbReference type="PROSITE" id="PS50048"/>
    </source>
</evidence>
<evidence type="ECO:0000256" key="8">
    <source>
        <dbReference type="SAM" id="Coils"/>
    </source>
</evidence>
<dbReference type="GO" id="GO:0008270">
    <property type="term" value="F:zinc ion binding"/>
    <property type="evidence" value="ECO:0007669"/>
    <property type="project" value="InterPro"/>
</dbReference>
<keyword evidence="12" id="KW-1185">Reference proteome</keyword>
<dbReference type="GO" id="GO:0043565">
    <property type="term" value="F:sequence-specific DNA binding"/>
    <property type="evidence" value="ECO:0007669"/>
    <property type="project" value="TreeGrafter"/>
</dbReference>
<evidence type="ECO:0000313" key="11">
    <source>
        <dbReference type="EMBL" id="KAK3938720.1"/>
    </source>
</evidence>
<proteinExistence type="predicted"/>
<evidence type="ECO:0000256" key="4">
    <source>
        <dbReference type="ARBA" id="ARBA00023015"/>
    </source>
</evidence>
<evidence type="ECO:0000256" key="5">
    <source>
        <dbReference type="ARBA" id="ARBA00023125"/>
    </source>
</evidence>
<evidence type="ECO:0000256" key="2">
    <source>
        <dbReference type="ARBA" id="ARBA00022723"/>
    </source>
</evidence>
<feature type="compositionally biased region" description="Polar residues" evidence="9">
    <location>
        <begin position="617"/>
        <end position="626"/>
    </location>
</feature>
<dbReference type="EMBL" id="MU853824">
    <property type="protein sequence ID" value="KAK3938720.1"/>
    <property type="molecule type" value="Genomic_DNA"/>
</dbReference>
<dbReference type="PROSITE" id="PS50048">
    <property type="entry name" value="ZN2_CY6_FUNGAL_2"/>
    <property type="match status" value="1"/>
</dbReference>
<keyword evidence="8" id="KW-0175">Coiled coil</keyword>
<keyword evidence="2" id="KW-0479">Metal-binding</keyword>
<keyword evidence="4" id="KW-0805">Transcription regulation</keyword>
<accession>A0AAN6S345</accession>
<dbReference type="CDD" id="cd00067">
    <property type="entry name" value="GAL4"/>
    <property type="match status" value="1"/>
</dbReference>
<dbReference type="SMART" id="SM00066">
    <property type="entry name" value="GAL4"/>
    <property type="match status" value="1"/>
</dbReference>
<dbReference type="AlphaFoldDB" id="A0AAN6S345"/>
<dbReference type="Proteomes" id="UP001303473">
    <property type="component" value="Unassembled WGS sequence"/>
</dbReference>
<dbReference type="InterPro" id="IPR036864">
    <property type="entry name" value="Zn2-C6_fun-type_DNA-bd_sf"/>
</dbReference>
<keyword evidence="3" id="KW-0862">Zinc</keyword>
<keyword evidence="5" id="KW-0238">DNA-binding</keyword>
<dbReference type="PROSITE" id="PS00463">
    <property type="entry name" value="ZN2_CY6_FUNGAL_1"/>
    <property type="match status" value="1"/>
</dbReference>
<keyword evidence="6" id="KW-0804">Transcription</keyword>
<dbReference type="GO" id="GO:0000981">
    <property type="term" value="F:DNA-binding transcription factor activity, RNA polymerase II-specific"/>
    <property type="evidence" value="ECO:0007669"/>
    <property type="project" value="InterPro"/>
</dbReference>
<keyword evidence="7" id="KW-0539">Nucleus</keyword>
<dbReference type="PANTHER" id="PTHR47782:SF2">
    <property type="entry name" value="TRANSCRIPTION FACTOR, PUTATIVE (AFU_ORTHOLOGUE AFUA_4G12570)-RELATED"/>
    <property type="match status" value="1"/>
</dbReference>
<dbReference type="Gene3D" id="4.10.240.10">
    <property type="entry name" value="Zn(2)-C6 fungal-type DNA-binding domain"/>
    <property type="match status" value="1"/>
</dbReference>
<feature type="compositionally biased region" description="Low complexity" evidence="9">
    <location>
        <begin position="627"/>
        <end position="638"/>
    </location>
</feature>